<proteinExistence type="predicted"/>
<gene>
    <name evidence="7" type="ORF">LCGC14_2010410</name>
</gene>
<protein>
    <recommendedName>
        <fullName evidence="6">Helicase C-terminal domain-containing protein</fullName>
    </recommendedName>
</protein>
<dbReference type="GO" id="GO:0016787">
    <property type="term" value="F:hydrolase activity"/>
    <property type="evidence" value="ECO:0007669"/>
    <property type="project" value="UniProtKB-KW"/>
</dbReference>
<evidence type="ECO:0000256" key="2">
    <source>
        <dbReference type="ARBA" id="ARBA00022801"/>
    </source>
</evidence>
<feature type="compositionally biased region" description="Basic residues" evidence="5">
    <location>
        <begin position="183"/>
        <end position="212"/>
    </location>
</feature>
<keyword evidence="1" id="KW-0547">Nucleotide-binding</keyword>
<evidence type="ECO:0000259" key="6">
    <source>
        <dbReference type="PROSITE" id="PS51194"/>
    </source>
</evidence>
<dbReference type="PANTHER" id="PTHR47959:SF3">
    <property type="entry name" value="ATP-DEPENDENT RNA HELICASE SRMB"/>
    <property type="match status" value="1"/>
</dbReference>
<evidence type="ECO:0000256" key="5">
    <source>
        <dbReference type="SAM" id="MobiDB-lite"/>
    </source>
</evidence>
<keyword evidence="3" id="KW-0347">Helicase</keyword>
<organism evidence="7">
    <name type="scientific">marine sediment metagenome</name>
    <dbReference type="NCBI Taxonomy" id="412755"/>
    <lineage>
        <taxon>unclassified sequences</taxon>
        <taxon>metagenomes</taxon>
        <taxon>ecological metagenomes</taxon>
    </lineage>
</organism>
<dbReference type="PANTHER" id="PTHR47959">
    <property type="entry name" value="ATP-DEPENDENT RNA HELICASE RHLE-RELATED"/>
    <property type="match status" value="1"/>
</dbReference>
<dbReference type="EMBL" id="LAZR01023037">
    <property type="protein sequence ID" value="KKL79875.1"/>
    <property type="molecule type" value="Genomic_DNA"/>
</dbReference>
<feature type="region of interest" description="Disordered" evidence="5">
    <location>
        <begin position="152"/>
        <end position="227"/>
    </location>
</feature>
<evidence type="ECO:0000313" key="7">
    <source>
        <dbReference type="EMBL" id="KKL79875.1"/>
    </source>
</evidence>
<dbReference type="GO" id="GO:0003724">
    <property type="term" value="F:RNA helicase activity"/>
    <property type="evidence" value="ECO:0007669"/>
    <property type="project" value="TreeGrafter"/>
</dbReference>
<comment type="caution">
    <text evidence="7">The sequence shown here is derived from an EMBL/GenBank/DDBJ whole genome shotgun (WGS) entry which is preliminary data.</text>
</comment>
<evidence type="ECO:0000256" key="3">
    <source>
        <dbReference type="ARBA" id="ARBA00022806"/>
    </source>
</evidence>
<dbReference type="SMART" id="SM00490">
    <property type="entry name" value="HELICc"/>
    <property type="match status" value="1"/>
</dbReference>
<reference evidence="7" key="1">
    <citation type="journal article" date="2015" name="Nature">
        <title>Complex archaea that bridge the gap between prokaryotes and eukaryotes.</title>
        <authorList>
            <person name="Spang A."/>
            <person name="Saw J.H."/>
            <person name="Jorgensen S.L."/>
            <person name="Zaremba-Niedzwiedzka K."/>
            <person name="Martijn J."/>
            <person name="Lind A.E."/>
            <person name="van Eijk R."/>
            <person name="Schleper C."/>
            <person name="Guy L."/>
            <person name="Ettema T.J."/>
        </authorList>
    </citation>
    <scope>NUCLEOTIDE SEQUENCE</scope>
</reference>
<dbReference type="GO" id="GO:0005524">
    <property type="term" value="F:ATP binding"/>
    <property type="evidence" value="ECO:0007669"/>
    <property type="project" value="UniProtKB-KW"/>
</dbReference>
<dbReference type="InterPro" id="IPR001650">
    <property type="entry name" value="Helicase_C-like"/>
</dbReference>
<evidence type="ECO:0000256" key="1">
    <source>
        <dbReference type="ARBA" id="ARBA00022741"/>
    </source>
</evidence>
<dbReference type="InterPro" id="IPR027417">
    <property type="entry name" value="P-loop_NTPase"/>
</dbReference>
<dbReference type="CDD" id="cd18787">
    <property type="entry name" value="SF2_C_DEAD"/>
    <property type="match status" value="1"/>
</dbReference>
<keyword evidence="2" id="KW-0378">Hydrolase</keyword>
<dbReference type="GO" id="GO:0005829">
    <property type="term" value="C:cytosol"/>
    <property type="evidence" value="ECO:0007669"/>
    <property type="project" value="TreeGrafter"/>
</dbReference>
<dbReference type="InterPro" id="IPR050079">
    <property type="entry name" value="DEAD_box_RNA_helicase"/>
</dbReference>
<accession>A0A0F9HDW3</accession>
<dbReference type="Gene3D" id="3.40.50.300">
    <property type="entry name" value="P-loop containing nucleotide triphosphate hydrolases"/>
    <property type="match status" value="1"/>
</dbReference>
<dbReference type="PROSITE" id="PS51194">
    <property type="entry name" value="HELICASE_CTER"/>
    <property type="match status" value="1"/>
</dbReference>
<name>A0A0F9HDW3_9ZZZZ</name>
<evidence type="ECO:0000256" key="4">
    <source>
        <dbReference type="ARBA" id="ARBA00022840"/>
    </source>
</evidence>
<dbReference type="SUPFAM" id="SSF52540">
    <property type="entry name" value="P-loop containing nucleoside triphosphate hydrolases"/>
    <property type="match status" value="1"/>
</dbReference>
<dbReference type="AlphaFoldDB" id="A0A0F9HDW3"/>
<feature type="compositionally biased region" description="Basic residues" evidence="5">
    <location>
        <begin position="154"/>
        <end position="171"/>
    </location>
</feature>
<keyword evidence="4" id="KW-0067">ATP-binding</keyword>
<sequence>MAALLAEERAGEVQIRKVFIFCNTRIQCQQLSNFLRYKKFKANCIHGEIPQSERKQIMNQFRQGGVDVLVATDLAARGLDINDVDLVINFNIAQSGDDHVHRVGRTGRAGQEGKAITLIDGNEWNQMSSIERYLKIRFERRVVADLKANYSGPKKVKKSGKAAGTKKKKVDPKKSKTANSKSAKLKSAKSKSKKPGSTKSRSPKTRSPKKSTIKSGGGDGFDVLRKK</sequence>
<dbReference type="Pfam" id="PF00271">
    <property type="entry name" value="Helicase_C"/>
    <property type="match status" value="1"/>
</dbReference>
<feature type="domain" description="Helicase C-terminal" evidence="6">
    <location>
        <begin position="5"/>
        <end position="149"/>
    </location>
</feature>